<protein>
    <submittedName>
        <fullName evidence="1">Uncharacterized protein</fullName>
    </submittedName>
</protein>
<evidence type="ECO:0000313" key="2">
    <source>
        <dbReference type="Proteomes" id="UP001187734"/>
    </source>
</evidence>
<keyword evidence="2" id="KW-1185">Reference proteome</keyword>
<gene>
    <name evidence="1" type="ORF">FTOL_13226</name>
</gene>
<dbReference type="AlphaFoldDB" id="A0AAE8MME3"/>
<proteinExistence type="predicted"/>
<evidence type="ECO:0000313" key="1">
    <source>
        <dbReference type="EMBL" id="SPJ90345.1"/>
    </source>
</evidence>
<sequence length="17" mass="1836">MALPLLWRKPGLGSSPI</sequence>
<name>A0AAE8MME3_9HYPO</name>
<dbReference type="Proteomes" id="UP001187734">
    <property type="component" value="Unassembled WGS sequence"/>
</dbReference>
<organism evidence="1 2">
    <name type="scientific">Fusarium torulosum</name>
    <dbReference type="NCBI Taxonomy" id="33205"/>
    <lineage>
        <taxon>Eukaryota</taxon>
        <taxon>Fungi</taxon>
        <taxon>Dikarya</taxon>
        <taxon>Ascomycota</taxon>
        <taxon>Pezizomycotina</taxon>
        <taxon>Sordariomycetes</taxon>
        <taxon>Hypocreomycetidae</taxon>
        <taxon>Hypocreales</taxon>
        <taxon>Nectriaceae</taxon>
        <taxon>Fusarium</taxon>
    </lineage>
</organism>
<dbReference type="EMBL" id="ONZP01000733">
    <property type="protein sequence ID" value="SPJ90345.1"/>
    <property type="molecule type" value="Genomic_DNA"/>
</dbReference>
<reference evidence="1" key="1">
    <citation type="submission" date="2018-03" db="EMBL/GenBank/DDBJ databases">
        <authorList>
            <person name="Guldener U."/>
        </authorList>
    </citation>
    <scope>NUCLEOTIDE SEQUENCE</scope>
</reference>
<comment type="caution">
    <text evidence="1">The sequence shown here is derived from an EMBL/GenBank/DDBJ whole genome shotgun (WGS) entry which is preliminary data.</text>
</comment>
<accession>A0AAE8MME3</accession>